<protein>
    <submittedName>
        <fullName evidence="3">Uncharacterized protein LOC118764375</fullName>
    </submittedName>
</protein>
<gene>
    <name evidence="3" type="primary">LOC118764375</name>
</gene>
<dbReference type="AlphaFoldDB" id="A0A7E6F0A9"/>
<evidence type="ECO:0000313" key="3">
    <source>
        <dbReference type="RefSeq" id="XP_036360993.1"/>
    </source>
</evidence>
<dbReference type="RefSeq" id="XP_036360993.1">
    <property type="nucleotide sequence ID" value="XM_036505100.1"/>
</dbReference>
<feature type="region of interest" description="Disordered" evidence="1">
    <location>
        <begin position="501"/>
        <end position="523"/>
    </location>
</feature>
<proteinExistence type="predicted"/>
<keyword evidence="2" id="KW-1185">Reference proteome</keyword>
<feature type="region of interest" description="Disordered" evidence="1">
    <location>
        <begin position="1"/>
        <end position="23"/>
    </location>
</feature>
<reference evidence="3" key="1">
    <citation type="submission" date="2025-08" db="UniProtKB">
        <authorList>
            <consortium name="RefSeq"/>
        </authorList>
    </citation>
    <scope>IDENTIFICATION</scope>
</reference>
<dbReference type="KEGG" id="osn:118764375"/>
<organism evidence="2 3">
    <name type="scientific">Octopus sinensis</name>
    <name type="common">East Asian common octopus</name>
    <dbReference type="NCBI Taxonomy" id="2607531"/>
    <lineage>
        <taxon>Eukaryota</taxon>
        <taxon>Metazoa</taxon>
        <taxon>Spiralia</taxon>
        <taxon>Lophotrochozoa</taxon>
        <taxon>Mollusca</taxon>
        <taxon>Cephalopoda</taxon>
        <taxon>Coleoidea</taxon>
        <taxon>Octopodiformes</taxon>
        <taxon>Octopoda</taxon>
        <taxon>Incirrata</taxon>
        <taxon>Octopodidae</taxon>
        <taxon>Octopus</taxon>
    </lineage>
</organism>
<evidence type="ECO:0000313" key="2">
    <source>
        <dbReference type="Proteomes" id="UP000515154"/>
    </source>
</evidence>
<evidence type="ECO:0000256" key="1">
    <source>
        <dbReference type="SAM" id="MobiDB-lite"/>
    </source>
</evidence>
<sequence>MSSSEKTHFSMCKESPLQTSSSNTDLSSFAASFVEHILDKIVLKSTNIQSSSELQLNTIDQSSEDSLDDKICQVSDENSSDAETENSYEEMDRCLKYDFPYVLNSGNHRHESMFRSPSFQSAPILDEDISTYNPIQNHKFSFERSKKECNSENSDKSSTQVSHQLHQNPFILLGGHLKRKQISVAPSFLRSHSESSYLHEVFYRRPNSLLKSDYIDSCTYEKDRNKFLLEVENLCRKKETDVHHRIMTEIVEASLSSDVPDSNEQNSVDNTKERQNKIEGISTFLCKELKEHYRMMKCTAATGYQIGYDTATIHSKALIDELRTKEFMLDYFRRENHRMTECLIEKEREWSKLKNRLYSEISKLRKDMVSSINKQMHAGREGMVTVPSKRLHFLIDKFYNEEKMFSVVMEKEQKINELKLLLYQQQMTNRELQEKLLQSYYNPHAYDTVSQSTMRENFIRGMNRATISDYLDINAGCTVPYVSQHPEENFLDGFNIGGDDSSTNRVEGLPGTSSSSHYQIDSI</sequence>
<name>A0A7E6F0A9_9MOLL</name>
<accession>A0A7E6F0A9</accession>
<dbReference type="Proteomes" id="UP000515154">
    <property type="component" value="Linkage group LG7"/>
</dbReference>